<evidence type="ECO:0000313" key="2">
    <source>
        <dbReference type="Proteomes" id="UP001221366"/>
    </source>
</evidence>
<sequence>MKNLFYKFYHKTLFGNLIRFLYHLTKDRIWPDKLVVKVDYKRRLGKSLNLSHPVTLNEKINWLKLNNRNPIYTICADKLEVRNYISSKIGEEYLVPLIFSTKDPSEIKLERLPDIPVVVKTNHDSGGVFIIRDKNDIDYTKLQESLQRRLKINYYLKSKEWQYKNIEPKIVVEKLLMDSSGNIPEDYKLHCFNGKLVFTQVDLERHKNHKRNLYDIEWKRIPCRWIYENGDDIPKPLNYAKMKDLAEKIASDFTYVRVDFYIVSGSIFFGELTFNSESGYGKFIPDSYDLYFGKLLNIDMTSKKG</sequence>
<comment type="caution">
    <text evidence="1">The sequence shown here is derived from an EMBL/GenBank/DDBJ whole genome shotgun (WGS) entry which is preliminary data.</text>
</comment>
<dbReference type="InterPro" id="IPR029465">
    <property type="entry name" value="ATPgrasp_TupA"/>
</dbReference>
<dbReference type="EMBL" id="JARFVB010000011">
    <property type="protein sequence ID" value="MDF0717421.1"/>
    <property type="molecule type" value="Genomic_DNA"/>
</dbReference>
<name>A0ABT5Y1V2_9FLAO</name>
<proteinExistence type="predicted"/>
<reference evidence="1 2" key="1">
    <citation type="submission" date="2023-03" db="EMBL/GenBank/DDBJ databases">
        <title>Muricauda XX sp. nov. and Muricauda XXX sp. nov., two novel species isolated from Okinawa Trough.</title>
        <authorList>
            <person name="Cao W."/>
            <person name="Deng X."/>
        </authorList>
    </citation>
    <scope>NUCLEOTIDE SEQUENCE [LARGE SCALE GENOMIC DNA]</scope>
    <source>
        <strain evidence="1 2">334s03</strain>
    </source>
</reference>
<organism evidence="1 2">
    <name type="scientific">Flagellimonas yonaguniensis</name>
    <dbReference type="NCBI Taxonomy" id="3031325"/>
    <lineage>
        <taxon>Bacteria</taxon>
        <taxon>Pseudomonadati</taxon>
        <taxon>Bacteroidota</taxon>
        <taxon>Flavobacteriia</taxon>
        <taxon>Flavobacteriales</taxon>
        <taxon>Flavobacteriaceae</taxon>
        <taxon>Flagellimonas</taxon>
    </lineage>
</organism>
<gene>
    <name evidence="1" type="ORF">PY092_14750</name>
</gene>
<dbReference type="Pfam" id="PF14305">
    <property type="entry name" value="ATPgrasp_TupA"/>
    <property type="match status" value="1"/>
</dbReference>
<evidence type="ECO:0000313" key="1">
    <source>
        <dbReference type="EMBL" id="MDF0717421.1"/>
    </source>
</evidence>
<dbReference type="SUPFAM" id="SSF56059">
    <property type="entry name" value="Glutathione synthetase ATP-binding domain-like"/>
    <property type="match status" value="1"/>
</dbReference>
<protein>
    <submittedName>
        <fullName evidence="1">ATP-grasp fold amidoligase family protein</fullName>
    </submittedName>
</protein>
<keyword evidence="2" id="KW-1185">Reference proteome</keyword>
<accession>A0ABT5Y1V2</accession>
<dbReference type="Proteomes" id="UP001221366">
    <property type="component" value="Unassembled WGS sequence"/>
</dbReference>
<dbReference type="RefSeq" id="WP_275616573.1">
    <property type="nucleotide sequence ID" value="NZ_JARFVB010000011.1"/>
</dbReference>